<keyword evidence="3" id="KW-1185">Reference proteome</keyword>
<protein>
    <submittedName>
        <fullName evidence="2">Uncharacterized protein</fullName>
    </submittedName>
</protein>
<evidence type="ECO:0000313" key="3">
    <source>
        <dbReference type="Proteomes" id="UP000816034"/>
    </source>
</evidence>
<comment type="caution">
    <text evidence="2">The sequence shown here is derived from an EMBL/GenBank/DDBJ whole genome shotgun (WGS) entry which is preliminary data.</text>
</comment>
<feature type="compositionally biased region" description="Low complexity" evidence="1">
    <location>
        <begin position="144"/>
        <end position="167"/>
    </location>
</feature>
<feature type="region of interest" description="Disordered" evidence="1">
    <location>
        <begin position="85"/>
        <end position="122"/>
    </location>
</feature>
<accession>A0AA88KF73</accession>
<feature type="region of interest" description="Disordered" evidence="1">
    <location>
        <begin position="143"/>
        <end position="170"/>
    </location>
</feature>
<dbReference type="Proteomes" id="UP000816034">
    <property type="component" value="Unassembled WGS sequence"/>
</dbReference>
<feature type="compositionally biased region" description="Polar residues" evidence="1">
    <location>
        <begin position="90"/>
        <end position="103"/>
    </location>
</feature>
<evidence type="ECO:0000256" key="1">
    <source>
        <dbReference type="SAM" id="MobiDB-lite"/>
    </source>
</evidence>
<reference evidence="2 3" key="1">
    <citation type="journal article" date="2018" name="BMC Genomics">
        <title>The genome of Naegleria lovaniensis, the basis for a comparative approach to unravel pathogenicity factors of the human pathogenic amoeba N. fowleri.</title>
        <authorList>
            <person name="Liechti N."/>
            <person name="Schurch N."/>
            <person name="Bruggmann R."/>
            <person name="Wittwer M."/>
        </authorList>
    </citation>
    <scope>NUCLEOTIDE SEQUENCE [LARGE SCALE GENOMIC DNA]</scope>
    <source>
        <strain evidence="2 3">ATCC 30569</strain>
    </source>
</reference>
<dbReference type="EMBL" id="PYSW02000046">
    <property type="protein sequence ID" value="KAG2374299.1"/>
    <property type="molecule type" value="Genomic_DNA"/>
</dbReference>
<sequence length="293" mass="33148">MVNKPLRTCSNSSCCPHEHKRHYVNSPLLKTQKGIRKTGKTTISMTTRPRGRRGFSSQDHDCWERGFFHDAREGHSQQQHLIDEHHDENSNTSTEFIETSNDWNAPPSNVPPLNSPSSPMTSLPSFTLMPSTSNSQLLNHQNHSTLTQPTDSSTTITTTTTTTTPNTLHPSIMVHPSQVENFLIGKQMLKVPQEFQIQFVQNLNQDMDFKELIQGATYLSEYFMVIPYDLPFQRNDANLGILHPSTTTTTLRPQESNSYTNVSNQPQNLPSLRSYLLLKVMNATKDIVVTLLI</sequence>
<name>A0AA88KF73_NAELO</name>
<gene>
    <name evidence="2" type="ORF">C9374_010869</name>
</gene>
<dbReference type="RefSeq" id="XP_044543473.1">
    <property type="nucleotide sequence ID" value="XM_044686461.1"/>
</dbReference>
<dbReference type="AlphaFoldDB" id="A0AA88KF73"/>
<evidence type="ECO:0000313" key="2">
    <source>
        <dbReference type="EMBL" id="KAG2374299.1"/>
    </source>
</evidence>
<dbReference type="GeneID" id="68103323"/>
<organism evidence="2 3">
    <name type="scientific">Naegleria lovaniensis</name>
    <name type="common">Amoeba</name>
    <dbReference type="NCBI Taxonomy" id="51637"/>
    <lineage>
        <taxon>Eukaryota</taxon>
        <taxon>Discoba</taxon>
        <taxon>Heterolobosea</taxon>
        <taxon>Tetramitia</taxon>
        <taxon>Eutetramitia</taxon>
        <taxon>Vahlkampfiidae</taxon>
        <taxon>Naegleria</taxon>
    </lineage>
</organism>
<proteinExistence type="predicted"/>